<evidence type="ECO:0000256" key="7">
    <source>
        <dbReference type="PIRSR" id="PIRSR615500-1"/>
    </source>
</evidence>
<dbReference type="InterPro" id="IPR000209">
    <property type="entry name" value="Peptidase_S8/S53_dom"/>
</dbReference>
<evidence type="ECO:0000259" key="13">
    <source>
        <dbReference type="Pfam" id="PF17766"/>
    </source>
</evidence>
<dbReference type="PROSITE" id="PS51892">
    <property type="entry name" value="SUBTILASE"/>
    <property type="match status" value="1"/>
</dbReference>
<gene>
    <name evidence="14" type="ORF">PVAP13_7NG133000</name>
</gene>
<dbReference type="Gene3D" id="2.60.40.2310">
    <property type="match status" value="1"/>
</dbReference>
<feature type="active site" description="Charge relay system" evidence="7 8">
    <location>
        <position position="523"/>
    </location>
</feature>
<reference evidence="14" key="1">
    <citation type="submission" date="2020-05" db="EMBL/GenBank/DDBJ databases">
        <title>WGS assembly of Panicum virgatum.</title>
        <authorList>
            <person name="Lovell J.T."/>
            <person name="Jenkins J."/>
            <person name="Shu S."/>
            <person name="Juenger T.E."/>
            <person name="Schmutz J."/>
        </authorList>
    </citation>
    <scope>NUCLEOTIDE SEQUENCE</scope>
    <source>
        <strain evidence="14">AP13</strain>
    </source>
</reference>
<dbReference type="Gene3D" id="3.50.30.30">
    <property type="match status" value="1"/>
</dbReference>
<dbReference type="SUPFAM" id="SSF52025">
    <property type="entry name" value="PA domain"/>
    <property type="match status" value="1"/>
</dbReference>
<feature type="chain" id="PRO_5035923993" description="Subtilisin-like protease SBT1.7" evidence="10">
    <location>
        <begin position="25"/>
        <end position="740"/>
    </location>
</feature>
<comment type="caution">
    <text evidence="14">The sequence shown here is derived from an EMBL/GenBank/DDBJ whole genome shotgun (WGS) entry which is preliminary data.</text>
</comment>
<feature type="domain" description="PA" evidence="12">
    <location>
        <begin position="354"/>
        <end position="439"/>
    </location>
</feature>
<evidence type="ECO:0008006" key="16">
    <source>
        <dbReference type="Google" id="ProtNLM"/>
    </source>
</evidence>
<evidence type="ECO:0000256" key="5">
    <source>
        <dbReference type="ARBA" id="ARBA00022825"/>
    </source>
</evidence>
<dbReference type="AlphaFoldDB" id="A0A8T0PZB9"/>
<dbReference type="InterPro" id="IPR036852">
    <property type="entry name" value="Peptidase_S8/S53_dom_sf"/>
</dbReference>
<feature type="active site" description="Charge relay system" evidence="7 8">
    <location>
        <position position="159"/>
    </location>
</feature>
<dbReference type="InterPro" id="IPR015500">
    <property type="entry name" value="Peptidase_S8_subtilisin-rel"/>
</dbReference>
<sequence length="740" mass="76793">MGSFKLSLLRNFLIPFLLLASTVAEELTAGDGVPRTFIELPAGEDELRTFIVHVQPPENHVFGTADDRTAWYQSFLPEDGRLLHAYHHVASGLADRLTRRELDAMSAAAGFLWAQPSGVYQLLTTYTPRFLGLDVPRGANPGNHSASGFGDGVIVGVPDSGVFPYHPSYSGDGMPPPPARWKGRCDFSGSACNNKLIGAQSFESDPSPLDETGHGTHTSSTAAGALVPGAQVLGQGLGTASGIAPRAHVAIYMVCGRECSGGDILAGIDAAVGDGCDNPLDVATFGAVEKGVLVSIGAGNSGPGASTLFNDAPWMLSVAASTVDRLIGAQVRLGNGLSFDGESVYQPDIAADVFHPLVYAGATSKYCGKGSLDGLDVKGKIVLCYRGGGSGRVAKGDEVKRAGGVGMIMANELSHGYSTLADAHTLPASHVSYAAGEAIKEYISSTANPVAKIVFQGTVLGARPAPVMASFSSRGPSLRVPGILKPDITGPGVSILAAWPFQVGPSAAAASSGPAFNFDSGTSMATPHLSGVAALIKSKHPDWSPAAIRSAIMTTADPNDLSGNPMLDEQHQPASFFATGAGHVSPDKAVAPGLVYDIATADYVGHLCSLYVSRFVSVIARRAVDCSAVTVIPDHALNYPSISVSFPPASSSTATTVVVRRTVRNVGEAPAVYYPYVDLPSGAEVLVTPSSLRFSKANEEKSFTVSVSRGQSGTAKVVQGALRWVSDMHTVRSPISITFE</sequence>
<feature type="region of interest" description="Disordered" evidence="9">
    <location>
        <begin position="202"/>
        <end position="221"/>
    </location>
</feature>
<keyword evidence="15" id="KW-1185">Reference proteome</keyword>
<organism evidence="14 15">
    <name type="scientific">Panicum virgatum</name>
    <name type="common">Blackwell switchgrass</name>
    <dbReference type="NCBI Taxonomy" id="38727"/>
    <lineage>
        <taxon>Eukaryota</taxon>
        <taxon>Viridiplantae</taxon>
        <taxon>Streptophyta</taxon>
        <taxon>Embryophyta</taxon>
        <taxon>Tracheophyta</taxon>
        <taxon>Spermatophyta</taxon>
        <taxon>Magnoliopsida</taxon>
        <taxon>Liliopsida</taxon>
        <taxon>Poales</taxon>
        <taxon>Poaceae</taxon>
        <taxon>PACMAD clade</taxon>
        <taxon>Panicoideae</taxon>
        <taxon>Panicodae</taxon>
        <taxon>Paniceae</taxon>
        <taxon>Panicinae</taxon>
        <taxon>Panicum</taxon>
        <taxon>Panicum sect. Hiantes</taxon>
    </lineage>
</organism>
<dbReference type="Gene3D" id="3.40.50.200">
    <property type="entry name" value="Peptidase S8/S53 domain"/>
    <property type="match status" value="1"/>
</dbReference>
<dbReference type="Proteomes" id="UP000823388">
    <property type="component" value="Chromosome 7N"/>
</dbReference>
<evidence type="ECO:0000256" key="9">
    <source>
        <dbReference type="SAM" id="MobiDB-lite"/>
    </source>
</evidence>
<evidence type="ECO:0000313" key="15">
    <source>
        <dbReference type="Proteomes" id="UP000823388"/>
    </source>
</evidence>
<keyword evidence="3 10" id="KW-0732">Signal</keyword>
<evidence type="ECO:0000256" key="1">
    <source>
        <dbReference type="ARBA" id="ARBA00011073"/>
    </source>
</evidence>
<dbReference type="CDD" id="cd04852">
    <property type="entry name" value="Peptidases_S8_3"/>
    <property type="match status" value="1"/>
</dbReference>
<evidence type="ECO:0000256" key="8">
    <source>
        <dbReference type="PROSITE-ProRule" id="PRU01240"/>
    </source>
</evidence>
<keyword evidence="4 8" id="KW-0378">Hydrolase</keyword>
<feature type="domain" description="Peptidase S8/S53" evidence="11">
    <location>
        <begin position="150"/>
        <end position="564"/>
    </location>
</feature>
<keyword evidence="6" id="KW-0325">Glycoprotein</keyword>
<evidence type="ECO:0000256" key="2">
    <source>
        <dbReference type="ARBA" id="ARBA00022670"/>
    </source>
</evidence>
<keyword evidence="2 8" id="KW-0645">Protease</keyword>
<dbReference type="EMBL" id="CM029050">
    <property type="protein sequence ID" value="KAG2565689.1"/>
    <property type="molecule type" value="Genomic_DNA"/>
</dbReference>
<feature type="active site" description="Charge relay system" evidence="7 8">
    <location>
        <position position="214"/>
    </location>
</feature>
<protein>
    <recommendedName>
        <fullName evidence="16">Subtilisin-like protease SBT1.7</fullName>
    </recommendedName>
</protein>
<dbReference type="InterPro" id="IPR045051">
    <property type="entry name" value="SBT"/>
</dbReference>
<evidence type="ECO:0000259" key="11">
    <source>
        <dbReference type="Pfam" id="PF00082"/>
    </source>
</evidence>
<dbReference type="FunFam" id="3.50.30.30:FF:000005">
    <property type="entry name" value="subtilisin-like protease SBT1.5"/>
    <property type="match status" value="1"/>
</dbReference>
<dbReference type="InterPro" id="IPR041469">
    <property type="entry name" value="Subtilisin-like_FN3"/>
</dbReference>
<evidence type="ECO:0000256" key="6">
    <source>
        <dbReference type="ARBA" id="ARBA00023180"/>
    </source>
</evidence>
<evidence type="ECO:0000259" key="12">
    <source>
        <dbReference type="Pfam" id="PF02225"/>
    </source>
</evidence>
<evidence type="ECO:0000313" key="14">
    <source>
        <dbReference type="EMBL" id="KAG2565689.1"/>
    </source>
</evidence>
<keyword evidence="5 8" id="KW-0720">Serine protease</keyword>
<dbReference type="InterPro" id="IPR046450">
    <property type="entry name" value="PA_dom_sf"/>
</dbReference>
<evidence type="ECO:0000256" key="3">
    <source>
        <dbReference type="ARBA" id="ARBA00022729"/>
    </source>
</evidence>
<proteinExistence type="inferred from homology"/>
<evidence type="ECO:0000256" key="4">
    <source>
        <dbReference type="ARBA" id="ARBA00022801"/>
    </source>
</evidence>
<dbReference type="GO" id="GO:0006508">
    <property type="term" value="P:proteolysis"/>
    <property type="evidence" value="ECO:0007669"/>
    <property type="project" value="UniProtKB-KW"/>
</dbReference>
<dbReference type="GO" id="GO:0004252">
    <property type="term" value="F:serine-type endopeptidase activity"/>
    <property type="evidence" value="ECO:0007669"/>
    <property type="project" value="UniProtKB-UniRule"/>
</dbReference>
<accession>A0A8T0PZB9</accession>
<dbReference type="InterPro" id="IPR037045">
    <property type="entry name" value="S8pro/Inhibitor_I9_sf"/>
</dbReference>
<feature type="domain" description="Subtilisin-like protease fibronectin type-III" evidence="13">
    <location>
        <begin position="637"/>
        <end position="737"/>
    </location>
</feature>
<dbReference type="InterPro" id="IPR003137">
    <property type="entry name" value="PA_domain"/>
</dbReference>
<dbReference type="Pfam" id="PF17766">
    <property type="entry name" value="fn3_6"/>
    <property type="match status" value="1"/>
</dbReference>
<dbReference type="Pfam" id="PF02225">
    <property type="entry name" value="PA"/>
    <property type="match status" value="1"/>
</dbReference>
<name>A0A8T0PZB9_PANVG</name>
<dbReference type="Gene3D" id="3.30.70.80">
    <property type="entry name" value="Peptidase S8 propeptide/proteinase inhibitor I9"/>
    <property type="match status" value="1"/>
</dbReference>
<feature type="signal peptide" evidence="10">
    <location>
        <begin position="1"/>
        <end position="24"/>
    </location>
</feature>
<dbReference type="InterPro" id="IPR034197">
    <property type="entry name" value="Peptidases_S8_3"/>
</dbReference>
<dbReference type="PANTHER" id="PTHR10795">
    <property type="entry name" value="PROPROTEIN CONVERTASE SUBTILISIN/KEXIN"/>
    <property type="match status" value="1"/>
</dbReference>
<comment type="similarity">
    <text evidence="1 8">Belongs to the peptidase S8 family.</text>
</comment>
<dbReference type="CDD" id="cd02120">
    <property type="entry name" value="PA_subtilisin_like"/>
    <property type="match status" value="1"/>
</dbReference>
<dbReference type="SUPFAM" id="SSF52743">
    <property type="entry name" value="Subtilisin-like"/>
    <property type="match status" value="1"/>
</dbReference>
<dbReference type="Pfam" id="PF00082">
    <property type="entry name" value="Peptidase_S8"/>
    <property type="match status" value="1"/>
</dbReference>
<evidence type="ECO:0000256" key="10">
    <source>
        <dbReference type="SAM" id="SignalP"/>
    </source>
</evidence>
<dbReference type="PRINTS" id="PR00723">
    <property type="entry name" value="SUBTILISIN"/>
</dbReference>